<gene>
    <name evidence="15" type="ORF">CM19_06300</name>
</gene>
<evidence type="ECO:0000256" key="5">
    <source>
        <dbReference type="ARBA" id="ARBA00022801"/>
    </source>
</evidence>
<evidence type="ECO:0000313" key="16">
    <source>
        <dbReference type="Proteomes" id="UP000024332"/>
    </source>
</evidence>
<dbReference type="InterPro" id="IPR006555">
    <property type="entry name" value="ATP-dep_Helicase_C"/>
</dbReference>
<evidence type="ECO:0000256" key="2">
    <source>
        <dbReference type="ARBA" id="ARBA00022723"/>
    </source>
</evidence>
<protein>
    <submittedName>
        <fullName evidence="15">DEAD/DEAH box helicase</fullName>
    </submittedName>
</protein>
<dbReference type="Gene3D" id="1.10.275.30">
    <property type="match status" value="1"/>
</dbReference>
<keyword evidence="7" id="KW-0067">ATP-binding</keyword>
<evidence type="ECO:0000256" key="3">
    <source>
        <dbReference type="ARBA" id="ARBA00022741"/>
    </source>
</evidence>
<keyword evidence="8" id="KW-0408">Iron</keyword>
<evidence type="ECO:0000313" key="15">
    <source>
        <dbReference type="EMBL" id="EZQ06969.1"/>
    </source>
</evidence>
<dbReference type="GO" id="GO:0006281">
    <property type="term" value="P:DNA repair"/>
    <property type="evidence" value="ECO:0007669"/>
    <property type="project" value="UniProtKB-KW"/>
</dbReference>
<feature type="domain" description="Helicase ATP-binding" evidence="13">
    <location>
        <begin position="15"/>
        <end position="333"/>
    </location>
</feature>
<dbReference type="InterPro" id="IPR014001">
    <property type="entry name" value="Helicase_ATP-bd"/>
</dbReference>
<dbReference type="RefSeq" id="WP_048099490.1">
    <property type="nucleotide sequence ID" value="NZ_JFZT01000039.1"/>
</dbReference>
<dbReference type="AlphaFoldDB" id="A0A031LRE1"/>
<evidence type="ECO:0000256" key="7">
    <source>
        <dbReference type="ARBA" id="ARBA00022840"/>
    </source>
</evidence>
<dbReference type="PROSITE" id="PS51193">
    <property type="entry name" value="HELICASE_ATP_BIND_2"/>
    <property type="match status" value="1"/>
</dbReference>
<dbReference type="InterPro" id="IPR027417">
    <property type="entry name" value="P-loop_NTPase"/>
</dbReference>
<dbReference type="GO" id="GO:0046872">
    <property type="term" value="F:metal ion binding"/>
    <property type="evidence" value="ECO:0007669"/>
    <property type="project" value="UniProtKB-KW"/>
</dbReference>
<evidence type="ECO:0000256" key="8">
    <source>
        <dbReference type="ARBA" id="ARBA00023004"/>
    </source>
</evidence>
<keyword evidence="3" id="KW-0547">Nucleotide-binding</keyword>
<evidence type="ECO:0000256" key="4">
    <source>
        <dbReference type="ARBA" id="ARBA00022763"/>
    </source>
</evidence>
<dbReference type="InterPro" id="IPR045028">
    <property type="entry name" value="DinG/Rad3-like"/>
</dbReference>
<evidence type="ECO:0000256" key="10">
    <source>
        <dbReference type="ARBA" id="ARBA00023125"/>
    </source>
</evidence>
<evidence type="ECO:0000259" key="14">
    <source>
        <dbReference type="PROSITE" id="PS51193"/>
    </source>
</evidence>
<dbReference type="GO" id="GO:0003678">
    <property type="term" value="F:DNA helicase activity"/>
    <property type="evidence" value="ECO:0007669"/>
    <property type="project" value="InterPro"/>
</dbReference>
<sequence>MDLRNWQAKLKDKVKVQLKEGFLVALQAPTGSGKSLFSILVSLEVKDKVLYLVRTQNEIYPAYRETVRLGRRFSFIVGKTTACPLASEDVDPEDINCKYCELFTSTNVYVDQPPFSFLNKLKENGIKEGFCPYYSLFSSMEQAEVIAMTYPYIFIPRLRESLSLDLSQYVLIIDEAHNLDKVNDLDEVRLTHGTIEGAIKQSGNDTVKSYLDKLKSQVSKLVYPDEKYIKIDSPLTLDEDVLELFEEEYESIRDKMVKEKKIRKIYVGSILKFFKKQGQIFSYKGSLVKKEILSSVFTSFLNDEKVSVLLMSGTLQPKEYLEKVLGITRKIYYVDVEKEVRERITGTHDCFIASDVTSAFSRRGKEMWKKYASYLLKIYYQAKENVLSVFPSYSIMEDVMSLLSIPKFVEGERSNIEQVLNLKEKTLIAAVARGKLTEGIEITDKGKSLISDVILAGIPYPSIDDYFKMQADAIKRITKTDITDLVIRTQAVIAVKQAIGRAIRDPSDRVNVWLLDKRYETTWWKGKVNCFNPKKVRL</sequence>
<keyword evidence="5" id="KW-0378">Hydrolase</keyword>
<dbReference type="STRING" id="1160895.CM19_06300"/>
<dbReference type="PROSITE" id="PS51192">
    <property type="entry name" value="HELICASE_ATP_BIND_1"/>
    <property type="match status" value="1"/>
</dbReference>
<keyword evidence="2" id="KW-0479">Metal-binding</keyword>
<keyword evidence="6 15" id="KW-0347">Helicase</keyword>
<keyword evidence="12" id="KW-0413">Isomerase</keyword>
<keyword evidence="10" id="KW-0238">DNA-binding</keyword>
<dbReference type="FunFam" id="3.40.50.300:FF:001813">
    <property type="entry name" value="ATP-dependent DNA helicase"/>
    <property type="match status" value="1"/>
</dbReference>
<reference evidence="15 16" key="1">
    <citation type="submission" date="2014-03" db="EMBL/GenBank/DDBJ databases">
        <title>Draft genome sequence of the novel thermoacidophilic archaea Acidianus copahuensis ALE1 strain, isolated from Copahue volcanic area in Neuquen Argentina.</title>
        <authorList>
            <person name="Urbieta M.S."/>
            <person name="Rascovan N."/>
            <person name="Castro C."/>
            <person name="Revale S."/>
            <person name="Giaveno M.A."/>
            <person name="Vazquez M.P."/>
            <person name="Donati E.R."/>
        </authorList>
    </citation>
    <scope>NUCLEOTIDE SEQUENCE [LARGE SCALE GENOMIC DNA]</scope>
    <source>
        <strain evidence="15 16">ALE1</strain>
    </source>
</reference>
<dbReference type="GO" id="GO:0051539">
    <property type="term" value="F:4 iron, 4 sulfur cluster binding"/>
    <property type="evidence" value="ECO:0007669"/>
    <property type="project" value="UniProtKB-KW"/>
</dbReference>
<comment type="caution">
    <text evidence="15">The sequence shown here is derived from an EMBL/GenBank/DDBJ whole genome shotgun (WGS) entry which is preliminary data.</text>
</comment>
<dbReference type="OrthoDB" id="27512at2157"/>
<evidence type="ECO:0000256" key="9">
    <source>
        <dbReference type="ARBA" id="ARBA00023014"/>
    </source>
</evidence>
<keyword evidence="4" id="KW-0227">DNA damage</keyword>
<dbReference type="EMBL" id="JFZT01000039">
    <property type="protein sequence ID" value="EZQ06969.1"/>
    <property type="molecule type" value="Genomic_DNA"/>
</dbReference>
<dbReference type="Gene3D" id="3.40.50.300">
    <property type="entry name" value="P-loop containing nucleotide triphosphate hydrolases"/>
    <property type="match status" value="2"/>
</dbReference>
<evidence type="ECO:0000259" key="13">
    <source>
        <dbReference type="PROSITE" id="PS51192"/>
    </source>
</evidence>
<dbReference type="SUPFAM" id="SSF52540">
    <property type="entry name" value="P-loop containing nucleoside triphosphate hydrolases"/>
    <property type="match status" value="1"/>
</dbReference>
<dbReference type="GO" id="GO:0003677">
    <property type="term" value="F:DNA binding"/>
    <property type="evidence" value="ECO:0007669"/>
    <property type="project" value="UniProtKB-KW"/>
</dbReference>
<keyword evidence="16" id="KW-1185">Reference proteome</keyword>
<evidence type="ECO:0000256" key="11">
    <source>
        <dbReference type="ARBA" id="ARBA00023204"/>
    </source>
</evidence>
<dbReference type="PANTHER" id="PTHR11472">
    <property type="entry name" value="DNA REPAIR DEAD HELICASE RAD3/XP-D SUBFAMILY MEMBER"/>
    <property type="match status" value="1"/>
</dbReference>
<name>A0A031LRE1_9CREN</name>
<keyword evidence="1" id="KW-0004">4Fe-4S</keyword>
<dbReference type="SMART" id="SM00488">
    <property type="entry name" value="DEXDc2"/>
    <property type="match status" value="1"/>
</dbReference>
<organism evidence="15 16">
    <name type="scientific">Candidatus Acidianus copahuensis</name>
    <dbReference type="NCBI Taxonomy" id="1160895"/>
    <lineage>
        <taxon>Archaea</taxon>
        <taxon>Thermoproteota</taxon>
        <taxon>Thermoprotei</taxon>
        <taxon>Sulfolobales</taxon>
        <taxon>Sulfolobaceae</taxon>
        <taxon>Acidianus</taxon>
    </lineage>
</organism>
<dbReference type="InterPro" id="IPR006554">
    <property type="entry name" value="Helicase-like_DEXD_c2"/>
</dbReference>
<dbReference type="Pfam" id="PF13307">
    <property type="entry name" value="Helicase_C_2"/>
    <property type="match status" value="1"/>
</dbReference>
<accession>A0A031LRE1</accession>
<feature type="domain" description="Helicase ATP-binding" evidence="14">
    <location>
        <begin position="1"/>
        <end position="233"/>
    </location>
</feature>
<keyword evidence="11" id="KW-0234">DNA repair</keyword>
<keyword evidence="9" id="KW-0411">Iron-sulfur</keyword>
<dbReference type="Pfam" id="PF06733">
    <property type="entry name" value="DEAD_2"/>
    <property type="match status" value="1"/>
</dbReference>
<dbReference type="GO" id="GO:0005524">
    <property type="term" value="F:ATP binding"/>
    <property type="evidence" value="ECO:0007669"/>
    <property type="project" value="UniProtKB-KW"/>
</dbReference>
<proteinExistence type="predicted"/>
<dbReference type="SMART" id="SM00491">
    <property type="entry name" value="HELICc2"/>
    <property type="match status" value="1"/>
</dbReference>
<dbReference type="PANTHER" id="PTHR11472:SF34">
    <property type="entry name" value="REGULATOR OF TELOMERE ELONGATION HELICASE 1"/>
    <property type="match status" value="1"/>
</dbReference>
<evidence type="ECO:0000256" key="12">
    <source>
        <dbReference type="ARBA" id="ARBA00023235"/>
    </source>
</evidence>
<dbReference type="InterPro" id="IPR014013">
    <property type="entry name" value="Helic_SF1/SF2_ATP-bd_DinG/Rad3"/>
</dbReference>
<dbReference type="GO" id="GO:0016818">
    <property type="term" value="F:hydrolase activity, acting on acid anhydrides, in phosphorus-containing anhydrides"/>
    <property type="evidence" value="ECO:0007669"/>
    <property type="project" value="InterPro"/>
</dbReference>
<dbReference type="Proteomes" id="UP000024332">
    <property type="component" value="Unassembled WGS sequence"/>
</dbReference>
<dbReference type="InterPro" id="IPR010614">
    <property type="entry name" value="RAD3-like_helicase_DEAD"/>
</dbReference>
<evidence type="ECO:0000256" key="1">
    <source>
        <dbReference type="ARBA" id="ARBA00022485"/>
    </source>
</evidence>
<evidence type="ECO:0000256" key="6">
    <source>
        <dbReference type="ARBA" id="ARBA00022806"/>
    </source>
</evidence>